<comment type="caution">
    <text evidence="1">The sequence shown here is derived from an EMBL/GenBank/DDBJ whole genome shotgun (WGS) entry which is preliminary data.</text>
</comment>
<dbReference type="eggNOG" id="COG1470">
    <property type="taxonomic scope" value="Bacteria"/>
</dbReference>
<protein>
    <submittedName>
        <fullName evidence="1">DUF11 domain-containing protein</fullName>
    </submittedName>
</protein>
<gene>
    <name evidence="1" type="ORF">C9J27_13935</name>
</gene>
<dbReference type="GeneID" id="29946017"/>
<dbReference type="eggNOG" id="COG3188">
    <property type="taxonomic scope" value="Bacteria"/>
</dbReference>
<evidence type="ECO:0000313" key="2">
    <source>
        <dbReference type="Proteomes" id="UP000241426"/>
    </source>
</evidence>
<name>A0A0B7JKV3_9GAMM</name>
<dbReference type="NCBIfam" id="TIGR01451">
    <property type="entry name" value="B_ant_repeat"/>
    <property type="match status" value="1"/>
</dbReference>
<dbReference type="Proteomes" id="UP000241426">
    <property type="component" value="Unassembled WGS sequence"/>
</dbReference>
<accession>A0A2T3KGV4</accession>
<dbReference type="RefSeq" id="WP_036792258.1">
    <property type="nucleotide sequence ID" value="NZ_LN794353.1"/>
</dbReference>
<dbReference type="InterPro" id="IPR047589">
    <property type="entry name" value="DUF11_rpt"/>
</dbReference>
<accession>A0A0B7JKV3</accession>
<organism evidence="1 2">
    <name type="scientific">Photobacterium kishitanii</name>
    <dbReference type="NCBI Taxonomy" id="318456"/>
    <lineage>
        <taxon>Bacteria</taxon>
        <taxon>Pseudomonadati</taxon>
        <taxon>Pseudomonadota</taxon>
        <taxon>Gammaproteobacteria</taxon>
        <taxon>Vibrionales</taxon>
        <taxon>Vibrionaceae</taxon>
        <taxon>Photobacterium</taxon>
    </lineage>
</organism>
<reference evidence="1 2" key="1">
    <citation type="submission" date="2018-01" db="EMBL/GenBank/DDBJ databases">
        <title>Whole genome sequencing of Histamine producing bacteria.</title>
        <authorList>
            <person name="Butler K."/>
        </authorList>
    </citation>
    <scope>NUCLEOTIDE SEQUENCE [LARGE SCALE GENOMIC DNA]</scope>
    <source>
        <strain evidence="1 2">FS-7.2</strain>
    </source>
</reference>
<evidence type="ECO:0000313" key="1">
    <source>
        <dbReference type="EMBL" id="PSU98117.1"/>
    </source>
</evidence>
<dbReference type="EMBL" id="PYNF01000011">
    <property type="protein sequence ID" value="PSU98117.1"/>
    <property type="molecule type" value="Genomic_DNA"/>
</dbReference>
<proteinExistence type="predicted"/>
<dbReference type="eggNOG" id="COG4719">
    <property type="taxonomic scope" value="Bacteria"/>
</dbReference>
<sequence length="2219" mass="247659">MALLNLMFKVKVFIIFILLCMSSYAFSMTSAGTKILNQAEMRYFNTELGETLIILSNYASVRVAVVYDYALTPEDDNTTEPESTRFAAAGSIVTFPEVLENTGNIKDRYTLFVENLQGDTGDIYTRDNEIIIYYDPNGDGLNNPGERRLELEKDEDGHYITPILKPGEFLQLTYVVIVPPTARDDDNYLFSFNTQSVGDPEITRKNEQQIIIREGPAVNLAILSDPVCQELVSKGNEIEYRVTYDSIGTERPEAATEPYSFFISDGGDGLEEVSHAGLLISVALPANITIQPDKRINGEPARDYSPRTIIPATSMFDGGIVLVGLYDNIISGGNDRLLKWIDYSIWDGQGIVEKMGFLVTPSHMDPNTNGHFTYYSIVDDVVGDEPFKIYSQASLELLSDDSLNVKSNEQCNTLNNIQLEYSGDTNISFQTISIDAQDSNLNYSDGLDFASADFYYLNETPNFDNKLDAVYAYFKYSPANENRGEIDVIGSKDSNFPVVITSQFGDELNWVFVETGANTGVFRSVVPIFTVLPENADSPRERLGNEHCDNFDLTGNSNEEIQTKANDYINLTANSFNGSTPTNCRIEANPNDILTIEVYKKDGTSTNLRTTAKVSPQLTVFDSTHFLTDSNNQIISGLAGNIVKFYNTVNGQVPQVLGEPVVSATSNERGKILFPKLPVTAEGYFIVVEPIDEYTWPTKYTDPTVFNTYSVGAPSYGVNGYSGVANSGLFYIQSLNGLPTFEGITSLVPNATGTIVHIFDIPLDPVGLEHRLTLQKDADKETAEIGEFVKYTLTLRNNLPNATVYNTRVIDELPYGFKYMPGSSRLNDKPLADPEKIGTSTVRFNIGNVDGSAVEPNRGIYVITYVLQLTAGAIDSDGINSASAIAHTLATSSDVSAGDDGFPIISNIAKYQLGITQTGVMSERGIIFGKVYVDAQCSDEIKNSMWPIGGVKIYLETGDYVITDENGQYSMFGIKHGNHVLKVDKLTLPTGIELMPIDTRNAGVGDSRFVDLRRGEFHKADFVAPCPMDNQQAIYEELQGRNNNINGDWLFETAEKFTGLKKNTLKPKVGELESGIVSGPNSAPNNSQQVPTLVSPMLYSYSGYALEYKSGNKQEIENLYKILPVDIKDEAYIYRIDSNKEAIRIGFSHQEDNLLKLEKILAEKNIATMTVPTIYNRIPYESRLNINNQLADMIPLPEKDVMRITAAEAKEGTWYWPKNSYSYHGRFIVVVKGNNLPILYVNGKAVNNDQMGERIINKEKNAQIIGWYGVELEPGDNLVEVKVNDNFGNFRVLLTKVFSHPKSAERINLTTDGEVLKADGGRSVLPIKLQLLDENNNLARGTYFVTLTTDKGNIWLDPDIQEQETGHQVRVINGEKIVYLRSSDATGQIEVVANLDDFSDTLKVYQVAAQRSLFVSGLLEYTGRYGRMSGETPSRQADGYEDRSYSDDERAALFVKGNVKGGMHLTLSYDSDKSDEEYLREISPDSYYPLPGDASIRGYDARSTSKWFAKLEKERHFIMWGDYNTQEGADTADLGVTSQTLNGFNGMYNNGKFIAQLYAARPDDLHKVVEINGNGTAMFYNIGDQRIVRHTETITLVTYDRNNPGLVLRERSLTRYIDYTIDYFSGDIQFNRVVPSFDDDLNPIKVRIAYDLNDDGEAYTIAGGRLSYLFTPYLAVGISYESNDHELEGYDLGSLWVNYDIDSQTQLTASVATMSHEGSESANTVTTSSIAGDKLKNGTAAKLRLKRDWADSSQTELEYAYAQEGFTNTTGGVTPARQEVRLRHRQKLIGLTNLNIEANHSESLTTDEKQQSVGATIDTKVFGSAWTTRLGSRYIKNETSDGDKEQYTTAIVGVGRSFNLFNRAGRIDSEYEQSFTSNEQRRFRLQADWNIHKQANLYTQYEYIDSIGGISNLGSGTTSLLTAGIDVDWQHGGSTFSEFRQRGASDGRILEVANGYRGKFEVIPGISIDPAAEYIEVIKGEGESGVAVSLGIADVRSPNYKTTGRIEYRHGDDQDYYGILGAWVTRLSQDWSALVREEYRYISNKSATNNWNNHFSVGIAYRPRLTNRYNMLSAYEWKVDRNDIKRIAHILSTHQNYQASKDWLLSGRLGIKWEDYTDYDQHYNSVSTIIDGRALYYINRRWDLDLHAGVLGTDGLSSRRYSYGVGINYLVMKNLRAGIGYNVIGFDDSDLDPQGYNLQGFYFNVMLKLDEGLFGWLSE</sequence>